<dbReference type="EMBL" id="WPIN01000002">
    <property type="protein sequence ID" value="MVM29564.1"/>
    <property type="molecule type" value="Genomic_DNA"/>
</dbReference>
<dbReference type="Gene3D" id="2.160.20.10">
    <property type="entry name" value="Single-stranded right-handed beta-helix, Pectin lyase-like"/>
    <property type="match status" value="1"/>
</dbReference>
<organism evidence="3 4">
    <name type="scientific">Spirosoma arboris</name>
    <dbReference type="NCBI Taxonomy" id="2682092"/>
    <lineage>
        <taxon>Bacteria</taxon>
        <taxon>Pseudomonadati</taxon>
        <taxon>Bacteroidota</taxon>
        <taxon>Cytophagia</taxon>
        <taxon>Cytophagales</taxon>
        <taxon>Cytophagaceae</taxon>
        <taxon>Spirosoma</taxon>
    </lineage>
</organism>
<protein>
    <recommendedName>
        <fullName evidence="2">Rhamnogalacturonase A/B/Epimerase-like pectate lyase domain-containing protein</fullName>
    </recommendedName>
</protein>
<reference evidence="3 4" key="1">
    <citation type="submission" date="2019-12" db="EMBL/GenBank/DDBJ databases">
        <title>Spirosoma sp. HMF4905 genome sequencing and assembly.</title>
        <authorList>
            <person name="Kang H."/>
            <person name="Cha I."/>
            <person name="Kim H."/>
            <person name="Joh K."/>
        </authorList>
    </citation>
    <scope>NUCLEOTIDE SEQUENCE [LARGE SCALE GENOMIC DNA]</scope>
    <source>
        <strain evidence="3 4">HMF4905</strain>
    </source>
</reference>
<dbReference type="InterPro" id="IPR012334">
    <property type="entry name" value="Pectin_lyas_fold"/>
</dbReference>
<keyword evidence="4" id="KW-1185">Reference proteome</keyword>
<dbReference type="Proteomes" id="UP000436006">
    <property type="component" value="Unassembled WGS sequence"/>
</dbReference>
<feature type="signal peptide" evidence="1">
    <location>
        <begin position="1"/>
        <end position="18"/>
    </location>
</feature>
<proteinExistence type="predicted"/>
<gene>
    <name evidence="3" type="ORF">GO755_05935</name>
</gene>
<evidence type="ECO:0000313" key="3">
    <source>
        <dbReference type="EMBL" id="MVM29564.1"/>
    </source>
</evidence>
<dbReference type="AlphaFoldDB" id="A0A7K1S6X1"/>
<feature type="domain" description="Rhamnogalacturonase A/B/Epimerase-like pectate lyase" evidence="2">
    <location>
        <begin position="133"/>
        <end position="355"/>
    </location>
</feature>
<feature type="chain" id="PRO_5029667078" description="Rhamnogalacturonase A/B/Epimerase-like pectate lyase domain-containing protein" evidence="1">
    <location>
        <begin position="19"/>
        <end position="558"/>
    </location>
</feature>
<keyword evidence="1" id="KW-0732">Signal</keyword>
<dbReference type="RefSeq" id="WP_157583809.1">
    <property type="nucleotide sequence ID" value="NZ_WPIN01000002.1"/>
</dbReference>
<comment type="caution">
    <text evidence="3">The sequence shown here is derived from an EMBL/GenBank/DDBJ whole genome shotgun (WGS) entry which is preliminary data.</text>
</comment>
<evidence type="ECO:0000256" key="1">
    <source>
        <dbReference type="SAM" id="SignalP"/>
    </source>
</evidence>
<accession>A0A7K1S6X1</accession>
<dbReference type="InterPro" id="IPR024535">
    <property type="entry name" value="RHGA/B-epi-like_pectate_lyase"/>
</dbReference>
<name>A0A7K1S6X1_9BACT</name>
<dbReference type="Pfam" id="PF12708">
    <property type="entry name" value="Pect-lyase_RHGA_epim"/>
    <property type="match status" value="1"/>
</dbReference>
<dbReference type="InterPro" id="IPR011050">
    <property type="entry name" value="Pectin_lyase_fold/virulence"/>
</dbReference>
<dbReference type="SUPFAM" id="SSF51126">
    <property type="entry name" value="Pectin lyase-like"/>
    <property type="match status" value="1"/>
</dbReference>
<evidence type="ECO:0000313" key="4">
    <source>
        <dbReference type="Proteomes" id="UP000436006"/>
    </source>
</evidence>
<sequence length="558" mass="60303">MRIIFFLSILFIPCVAQAQKSPVRSPIELGQSSDVNLITKPDGFWYTKTRAGKEIPLKVNPKTNNLTIYQSVFALRNSVLTNNVAPSIINITDEGKQGVFVLDSSDNTTPDNMGTVLVTRSGLRYKRTINEAISVRWFGAKGDGSNTDDSPAIQAAINFATELQDPAKDGIFSSKWKGRDLIIYLPLGIYKVNKTIHISGTVKLQGNSGGAYAGTQLIQGTPGISMISLDAGTDGISNATVIENIIFKSGSPKQNPGVAQIIIGTSNGNSNYIRNCWFQTPENLAIWITKGGDIQISGCTFDILPFQAIAIGKIGMPSVVDVSITNNTFFEVALDIIRIYSAKGVTISGNRISNSIGARHATTFVNGYGADIITSLTITGNEYTNVRNFLHLPINLFGCAINGNTGYNTDGFFVKINQNGIVYGVSITGNSIYSNAETKINRLIDISDHSALQGSTIVGNSFYSMIVPQTNAISMPNANNINNEIGLNSFTSFTTPYAVYSPAQNGIFNFKSYISIDGKTPSIGNILYYDGKKWTQLQRGNEGQILKIISGVPTWSNP</sequence>
<evidence type="ECO:0000259" key="2">
    <source>
        <dbReference type="Pfam" id="PF12708"/>
    </source>
</evidence>